<dbReference type="EMBL" id="FLUQ01000007">
    <property type="protein sequence ID" value="SBW10957.1"/>
    <property type="molecule type" value="Genomic_DNA"/>
</dbReference>
<proteinExistence type="predicted"/>
<dbReference type="Pfam" id="PF19898">
    <property type="entry name" value="DUF6371"/>
    <property type="match status" value="1"/>
</dbReference>
<name>A0A212KH32_9DELT</name>
<protein>
    <recommendedName>
        <fullName evidence="1">DUF6371 domain-containing protein</fullName>
    </recommendedName>
</protein>
<evidence type="ECO:0000259" key="1">
    <source>
        <dbReference type="Pfam" id="PF19898"/>
    </source>
</evidence>
<gene>
    <name evidence="2" type="ORF">KL86DPRO_70107</name>
</gene>
<dbReference type="InterPro" id="IPR045951">
    <property type="entry name" value="DUF6371"/>
</dbReference>
<feature type="domain" description="DUF6371" evidence="1">
    <location>
        <begin position="12"/>
        <end position="77"/>
    </location>
</feature>
<evidence type="ECO:0000313" key="2">
    <source>
        <dbReference type="EMBL" id="SBW10957.1"/>
    </source>
</evidence>
<sequence>MNGGKIQTAQSYSLCGLDRLAAMPPGSPVLLVEDEKTADAAQKLFPNYVCMAWNGDTQFVGMADFSPLRDRNVIIWPHNDAPGHDAARDVVSMLERAGAYPLLLPLPESLPDKWSLADPPPKGFDPCAYLGRAGLPPMQLPVETTDDAIRPWPVLPREALPGLAGEFVALATRGSEADPAAVLITFLARFGAEIYGFAPGKGPYIRVGETRHPPRLYAAIAGASSRARKGTSAKPILRAFKEIPAKWRQGPPVADHTGGPLSSGEGLAFRLREREEGAEPDEGENTAGQPEDKRLFVLDEELAAAAANMKREGNTLSMALRSFWDSGDYEPLTKNAQVRVREAHVGIVTHMGILLTRWFETEEQKRKEYTINNINTEFEAILSHNEELRTLLQKIKPDANLEEFQENTRNLLRIAMPMGTVTFGKQKKPSMESILKKIMTDRDAADFADQEKAADEEVGEA</sequence>
<accession>A0A212KH32</accession>
<reference evidence="2" key="1">
    <citation type="submission" date="2016-04" db="EMBL/GenBank/DDBJ databases">
        <authorList>
            <person name="Evans L.H."/>
            <person name="Alamgir A."/>
            <person name="Owens N."/>
            <person name="Weber N.D."/>
            <person name="Virtaneva K."/>
            <person name="Barbian K."/>
            <person name="Babar A."/>
            <person name="Rosenke K."/>
        </authorList>
    </citation>
    <scope>NUCLEOTIDE SEQUENCE</scope>
    <source>
        <strain evidence="2">86</strain>
    </source>
</reference>
<organism evidence="2">
    <name type="scientific">uncultured delta proteobacterium</name>
    <dbReference type="NCBI Taxonomy" id="34034"/>
    <lineage>
        <taxon>Bacteria</taxon>
        <taxon>Deltaproteobacteria</taxon>
        <taxon>environmental samples</taxon>
    </lineage>
</organism>
<dbReference type="AlphaFoldDB" id="A0A212KH32"/>